<keyword evidence="5 7" id="KW-0408">Iron</keyword>
<sequence length="540" mass="60902">MDPQVLLLIAGGALLVLAVRRWLAGRALRKVRGPPSPGWLLGHSRELNAQLNVGDLETKLLEEYGPVYRVKYPMGEHALQIADPKALQYMLHKSGYHFQKSVVARTVSGELTGAGILVAHEQSHARQRKIMNPAFTAAQLRSFLPTFRASSQKLSQKWQDMLQNDPDAGKKLNILAWLTRCTLDIIGEVGFDVQLGAMDDKLTPVMEAYKDMFADSIPNPSTFTILFRSLWYYIPDSILKYVKYMPGKDHARFRKTLKLINEYSKNLIDEKTEAVLAGKEGKKDIMSILVRANAAENPKERLTDEEMIAQMATFLFAGHETTASSTSWLLWELARHPEYQAKMREEVKAVRARVAARGDTDFSVSDLDSMTYCLAAMKEVLRLHPIVYLTERQASRDDVLPLAYPITTTTGETINEIPIPKGTSCRISIWTYNRLPQIWGPDANEFNPLRFIEHEKMGETYVGVTSNLMTFSAGLQACIGWRFSIIEMQAILVELIEKFEFTIPEDKPEIIRFPAGLTTPLVASEMHLGSQMPLRVSLVQ</sequence>
<evidence type="ECO:0000256" key="7">
    <source>
        <dbReference type="PIRSR" id="PIRSR602401-1"/>
    </source>
</evidence>
<keyword evidence="9" id="KW-1185">Reference proteome</keyword>
<dbReference type="STRING" id="1328759.A0A5C2SM23"/>
<evidence type="ECO:0000256" key="4">
    <source>
        <dbReference type="ARBA" id="ARBA00023002"/>
    </source>
</evidence>
<organism evidence="8 9">
    <name type="scientific">Lentinus tigrinus ALCF2SS1-6</name>
    <dbReference type="NCBI Taxonomy" id="1328759"/>
    <lineage>
        <taxon>Eukaryota</taxon>
        <taxon>Fungi</taxon>
        <taxon>Dikarya</taxon>
        <taxon>Basidiomycota</taxon>
        <taxon>Agaricomycotina</taxon>
        <taxon>Agaricomycetes</taxon>
        <taxon>Polyporales</taxon>
        <taxon>Polyporaceae</taxon>
        <taxon>Lentinus</taxon>
    </lineage>
</organism>
<dbReference type="GO" id="GO:0004497">
    <property type="term" value="F:monooxygenase activity"/>
    <property type="evidence" value="ECO:0007669"/>
    <property type="project" value="UniProtKB-KW"/>
</dbReference>
<proteinExistence type="inferred from homology"/>
<dbReference type="PRINTS" id="PR00463">
    <property type="entry name" value="EP450I"/>
</dbReference>
<gene>
    <name evidence="8" type="ORF">L227DRAFT_494916</name>
</gene>
<evidence type="ECO:0000313" key="9">
    <source>
        <dbReference type="Proteomes" id="UP000313359"/>
    </source>
</evidence>
<protein>
    <submittedName>
        <fullName evidence="8">Cytochrome P450</fullName>
    </submittedName>
</protein>
<dbReference type="OrthoDB" id="1470350at2759"/>
<keyword evidence="6" id="KW-0503">Monooxygenase</keyword>
<keyword evidence="3 7" id="KW-0479">Metal-binding</keyword>
<dbReference type="PANTHER" id="PTHR24291:SF50">
    <property type="entry name" value="BIFUNCTIONAL ALBAFLAVENONE MONOOXYGENASE_TERPENE SYNTHASE"/>
    <property type="match status" value="1"/>
</dbReference>
<dbReference type="AlphaFoldDB" id="A0A5C2SM23"/>
<dbReference type="GO" id="GO:0020037">
    <property type="term" value="F:heme binding"/>
    <property type="evidence" value="ECO:0007669"/>
    <property type="project" value="InterPro"/>
</dbReference>
<evidence type="ECO:0000313" key="8">
    <source>
        <dbReference type="EMBL" id="RPD64802.1"/>
    </source>
</evidence>
<comment type="similarity">
    <text evidence="1">Belongs to the cytochrome P450 family.</text>
</comment>
<evidence type="ECO:0000256" key="2">
    <source>
        <dbReference type="ARBA" id="ARBA00022617"/>
    </source>
</evidence>
<dbReference type="InterPro" id="IPR002401">
    <property type="entry name" value="Cyt_P450_E_grp-I"/>
</dbReference>
<feature type="binding site" description="axial binding residue" evidence="7">
    <location>
        <position position="478"/>
    </location>
    <ligand>
        <name>heme</name>
        <dbReference type="ChEBI" id="CHEBI:30413"/>
    </ligand>
    <ligandPart>
        <name>Fe</name>
        <dbReference type="ChEBI" id="CHEBI:18248"/>
    </ligandPart>
</feature>
<dbReference type="EMBL" id="ML122253">
    <property type="protein sequence ID" value="RPD64802.1"/>
    <property type="molecule type" value="Genomic_DNA"/>
</dbReference>
<keyword evidence="4" id="KW-0560">Oxidoreductase</keyword>
<dbReference type="Proteomes" id="UP000313359">
    <property type="component" value="Unassembled WGS sequence"/>
</dbReference>
<evidence type="ECO:0000256" key="3">
    <source>
        <dbReference type="ARBA" id="ARBA00022723"/>
    </source>
</evidence>
<dbReference type="InterPro" id="IPR036396">
    <property type="entry name" value="Cyt_P450_sf"/>
</dbReference>
<name>A0A5C2SM23_9APHY</name>
<dbReference type="Gene3D" id="1.10.630.10">
    <property type="entry name" value="Cytochrome P450"/>
    <property type="match status" value="1"/>
</dbReference>
<dbReference type="InterPro" id="IPR001128">
    <property type="entry name" value="Cyt_P450"/>
</dbReference>
<dbReference type="PRINTS" id="PR00385">
    <property type="entry name" value="P450"/>
</dbReference>
<dbReference type="CDD" id="cd11069">
    <property type="entry name" value="CYP_FUM15-like"/>
    <property type="match status" value="1"/>
</dbReference>
<accession>A0A5C2SM23</accession>
<dbReference type="Pfam" id="PF00067">
    <property type="entry name" value="p450"/>
    <property type="match status" value="1"/>
</dbReference>
<dbReference type="PANTHER" id="PTHR24291">
    <property type="entry name" value="CYTOCHROME P450 FAMILY 4"/>
    <property type="match status" value="1"/>
</dbReference>
<dbReference type="SUPFAM" id="SSF48264">
    <property type="entry name" value="Cytochrome P450"/>
    <property type="match status" value="1"/>
</dbReference>
<evidence type="ECO:0000256" key="5">
    <source>
        <dbReference type="ARBA" id="ARBA00023004"/>
    </source>
</evidence>
<keyword evidence="2 7" id="KW-0349">Heme</keyword>
<reference evidence="8" key="1">
    <citation type="journal article" date="2018" name="Genome Biol. Evol.">
        <title>Genomics and development of Lentinus tigrinus, a white-rot wood-decaying mushroom with dimorphic fruiting bodies.</title>
        <authorList>
            <person name="Wu B."/>
            <person name="Xu Z."/>
            <person name="Knudson A."/>
            <person name="Carlson A."/>
            <person name="Chen N."/>
            <person name="Kovaka S."/>
            <person name="LaButti K."/>
            <person name="Lipzen A."/>
            <person name="Pennachio C."/>
            <person name="Riley R."/>
            <person name="Schakwitz W."/>
            <person name="Umezawa K."/>
            <person name="Ohm R.A."/>
            <person name="Grigoriev I.V."/>
            <person name="Nagy L.G."/>
            <person name="Gibbons J."/>
            <person name="Hibbett D."/>
        </authorList>
    </citation>
    <scope>NUCLEOTIDE SEQUENCE [LARGE SCALE GENOMIC DNA]</scope>
    <source>
        <strain evidence="8">ALCF2SS1-6</strain>
    </source>
</reference>
<evidence type="ECO:0000256" key="6">
    <source>
        <dbReference type="ARBA" id="ARBA00023033"/>
    </source>
</evidence>
<dbReference type="GO" id="GO:0016705">
    <property type="term" value="F:oxidoreductase activity, acting on paired donors, with incorporation or reduction of molecular oxygen"/>
    <property type="evidence" value="ECO:0007669"/>
    <property type="project" value="InterPro"/>
</dbReference>
<evidence type="ECO:0000256" key="1">
    <source>
        <dbReference type="ARBA" id="ARBA00010617"/>
    </source>
</evidence>
<dbReference type="GO" id="GO:0005506">
    <property type="term" value="F:iron ion binding"/>
    <property type="evidence" value="ECO:0007669"/>
    <property type="project" value="InterPro"/>
</dbReference>
<comment type="cofactor">
    <cofactor evidence="7">
        <name>heme</name>
        <dbReference type="ChEBI" id="CHEBI:30413"/>
    </cofactor>
</comment>
<dbReference type="InterPro" id="IPR050196">
    <property type="entry name" value="Cytochrome_P450_Monoox"/>
</dbReference>